<evidence type="ECO:0000256" key="1">
    <source>
        <dbReference type="ARBA" id="ARBA00004651"/>
    </source>
</evidence>
<feature type="transmembrane region" description="Helical" evidence="7">
    <location>
        <begin position="182"/>
        <end position="206"/>
    </location>
</feature>
<dbReference type="Pfam" id="PF03631">
    <property type="entry name" value="Virul_fac_BrkB"/>
    <property type="match status" value="1"/>
</dbReference>
<dbReference type="NCBIfam" id="TIGR00765">
    <property type="entry name" value="yihY_not_rbn"/>
    <property type="match status" value="1"/>
</dbReference>
<evidence type="ECO:0000313" key="8">
    <source>
        <dbReference type="EMBL" id="RCG15298.1"/>
    </source>
</evidence>
<dbReference type="Proteomes" id="UP000253507">
    <property type="component" value="Unassembled WGS sequence"/>
</dbReference>
<feature type="region of interest" description="Disordered" evidence="6">
    <location>
        <begin position="1"/>
        <end position="56"/>
    </location>
</feature>
<keyword evidence="3 7" id="KW-0812">Transmembrane</keyword>
<evidence type="ECO:0000256" key="6">
    <source>
        <dbReference type="SAM" id="MobiDB-lite"/>
    </source>
</evidence>
<comment type="subcellular location">
    <subcellularLocation>
        <location evidence="1">Cell membrane</location>
        <topology evidence="1">Multi-pass membrane protein</topology>
    </subcellularLocation>
</comment>
<feature type="region of interest" description="Disordered" evidence="6">
    <location>
        <begin position="322"/>
        <end position="393"/>
    </location>
</feature>
<feature type="transmembrane region" description="Helical" evidence="7">
    <location>
        <begin position="77"/>
        <end position="99"/>
    </location>
</feature>
<feature type="transmembrane region" description="Helical" evidence="7">
    <location>
        <begin position="226"/>
        <end position="244"/>
    </location>
</feature>
<sequence length="393" mass="41597">MEISAAQPHPANTAPNPNPTPYTPPATRSTGERESMARPQAPTGGSMPPPPRDWRTALRRTPVSMWNDDVSDWAAALTYYAILALLPALLVTVSLIGLVSPAATDELIEHITAWAPAQAGESLHQVLRNMADERSAALTVVIVGGVSAMWSASSYLAVFRRALHAMHAVEDQRPVLRKAHRIVLTALAALGLLVTSALVLTLSGPVAQTIGRWLGMGGTGAVVWELLKWPVLLCLVTLLVVVVFRTGPATPLARRYRLAGGVLAALLWLVASAGFTLYASLSAYSRLYGSLAGIVVFLIWLWLSNLSLLAGAQFMAELTGPHGKTGRRAACTAPPEGGAGRTESESAGSGGLRGSGAEESDSADAPSHMASGTYDLRGRERRKRPQEVVPSEL</sequence>
<dbReference type="EMBL" id="QOIM01000041">
    <property type="protein sequence ID" value="RCG15298.1"/>
    <property type="molecule type" value="Genomic_DNA"/>
</dbReference>
<feature type="compositionally biased region" description="Low complexity" evidence="6">
    <location>
        <begin position="1"/>
        <end position="15"/>
    </location>
</feature>
<dbReference type="InterPro" id="IPR017039">
    <property type="entry name" value="Virul_fac_BrkB"/>
</dbReference>
<dbReference type="GO" id="GO:0005886">
    <property type="term" value="C:plasma membrane"/>
    <property type="evidence" value="ECO:0007669"/>
    <property type="project" value="UniProtKB-SubCell"/>
</dbReference>
<dbReference type="AlphaFoldDB" id="A0A367EB55"/>
<name>A0A367EB55_9ACTN</name>
<feature type="transmembrane region" description="Helical" evidence="7">
    <location>
        <begin position="136"/>
        <end position="158"/>
    </location>
</feature>
<evidence type="ECO:0000313" key="9">
    <source>
        <dbReference type="Proteomes" id="UP000253507"/>
    </source>
</evidence>
<evidence type="ECO:0000256" key="2">
    <source>
        <dbReference type="ARBA" id="ARBA00022475"/>
    </source>
</evidence>
<evidence type="ECO:0000256" key="7">
    <source>
        <dbReference type="SAM" id="Phobius"/>
    </source>
</evidence>
<gene>
    <name evidence="8" type="ORF">DQ392_24200</name>
</gene>
<dbReference type="PANTHER" id="PTHR30213">
    <property type="entry name" value="INNER MEMBRANE PROTEIN YHJD"/>
    <property type="match status" value="1"/>
</dbReference>
<keyword evidence="2" id="KW-1003">Cell membrane</keyword>
<dbReference type="PANTHER" id="PTHR30213:SF0">
    <property type="entry name" value="UPF0761 MEMBRANE PROTEIN YIHY"/>
    <property type="match status" value="1"/>
</dbReference>
<keyword evidence="4 7" id="KW-1133">Transmembrane helix</keyword>
<evidence type="ECO:0000256" key="4">
    <source>
        <dbReference type="ARBA" id="ARBA00022989"/>
    </source>
</evidence>
<evidence type="ECO:0000256" key="3">
    <source>
        <dbReference type="ARBA" id="ARBA00022692"/>
    </source>
</evidence>
<dbReference type="OrthoDB" id="9781030at2"/>
<proteinExistence type="predicted"/>
<keyword evidence="9" id="KW-1185">Reference proteome</keyword>
<protein>
    <submittedName>
        <fullName evidence="8">YihY/virulence factor BrkB family protein</fullName>
    </submittedName>
</protein>
<comment type="caution">
    <text evidence="8">The sequence shown here is derived from an EMBL/GenBank/DDBJ whole genome shotgun (WGS) entry which is preliminary data.</text>
</comment>
<reference evidence="8 9" key="1">
    <citation type="submission" date="2018-06" db="EMBL/GenBank/DDBJ databases">
        <title>Streptomyces reniochalinae sp. nov. and Streptomyces diacarnus sp. nov. from marine sponges.</title>
        <authorList>
            <person name="Li L."/>
        </authorList>
    </citation>
    <scope>NUCLEOTIDE SEQUENCE [LARGE SCALE GENOMIC DNA]</scope>
    <source>
        <strain evidence="8 9">LHW50302</strain>
    </source>
</reference>
<keyword evidence="5 7" id="KW-0472">Membrane</keyword>
<feature type="transmembrane region" description="Helical" evidence="7">
    <location>
        <begin position="256"/>
        <end position="281"/>
    </location>
</feature>
<accession>A0A367EB55</accession>
<feature type="transmembrane region" description="Helical" evidence="7">
    <location>
        <begin position="287"/>
        <end position="309"/>
    </location>
</feature>
<organism evidence="8 9">
    <name type="scientific">Streptomyces reniochalinae</name>
    <dbReference type="NCBI Taxonomy" id="2250578"/>
    <lineage>
        <taxon>Bacteria</taxon>
        <taxon>Bacillati</taxon>
        <taxon>Actinomycetota</taxon>
        <taxon>Actinomycetes</taxon>
        <taxon>Kitasatosporales</taxon>
        <taxon>Streptomycetaceae</taxon>
        <taxon>Streptomyces</taxon>
    </lineage>
</organism>
<evidence type="ECO:0000256" key="5">
    <source>
        <dbReference type="ARBA" id="ARBA00023136"/>
    </source>
</evidence>